<evidence type="ECO:0000313" key="3">
    <source>
        <dbReference type="EMBL" id="SQD92610.1"/>
    </source>
</evidence>
<dbReference type="InterPro" id="IPR036249">
    <property type="entry name" value="Thioredoxin-like_sf"/>
</dbReference>
<dbReference type="Proteomes" id="UP000249818">
    <property type="component" value="Chromosome BARAN1"/>
</dbReference>
<dbReference type="InterPro" id="IPR000866">
    <property type="entry name" value="AhpC/TSA"/>
</dbReference>
<protein>
    <submittedName>
        <fullName evidence="3">Putative Thiol-disulfide oxidoreductase ResA</fullName>
    </submittedName>
</protein>
<dbReference type="Pfam" id="PF00578">
    <property type="entry name" value="AhpC-TSA"/>
    <property type="match status" value="1"/>
</dbReference>
<accession>A0A2X3L1E8</accession>
<dbReference type="OrthoDB" id="25753at2"/>
<dbReference type="InterPro" id="IPR013766">
    <property type="entry name" value="Thioredoxin_domain"/>
</dbReference>
<dbReference type="EMBL" id="LS483254">
    <property type="protein sequence ID" value="SQD92610.1"/>
    <property type="molecule type" value="Genomic_DNA"/>
</dbReference>
<dbReference type="SUPFAM" id="SSF52833">
    <property type="entry name" value="Thioredoxin-like"/>
    <property type="match status" value="1"/>
</dbReference>
<dbReference type="PANTHER" id="PTHR42852:SF17">
    <property type="entry name" value="THIOREDOXIN-LIKE PROTEIN HI_1115"/>
    <property type="match status" value="1"/>
</dbReference>
<feature type="domain" description="Thioredoxin" evidence="2">
    <location>
        <begin position="48"/>
        <end position="186"/>
    </location>
</feature>
<dbReference type="AlphaFoldDB" id="A0A2X3L1E8"/>
<reference evidence="4" key="1">
    <citation type="submission" date="2018-05" db="EMBL/GenBank/DDBJ databases">
        <authorList>
            <person name="Hao L."/>
        </authorList>
    </citation>
    <scope>NUCLEOTIDE SEQUENCE [LARGE SCALE GENOMIC DNA]</scope>
</reference>
<feature type="signal peptide" evidence="1">
    <location>
        <begin position="1"/>
        <end position="29"/>
    </location>
</feature>
<proteinExistence type="predicted"/>
<keyword evidence="4" id="KW-1185">Reference proteome</keyword>
<evidence type="ECO:0000259" key="2">
    <source>
        <dbReference type="PROSITE" id="PS51352"/>
    </source>
</evidence>
<keyword evidence="1" id="KW-0732">Signal</keyword>
<dbReference type="GO" id="GO:0016209">
    <property type="term" value="F:antioxidant activity"/>
    <property type="evidence" value="ECO:0007669"/>
    <property type="project" value="InterPro"/>
</dbReference>
<feature type="chain" id="PRO_5015866030" evidence="1">
    <location>
        <begin position="30"/>
        <end position="186"/>
    </location>
</feature>
<sequence>MPVMRTWTSWLGLAVGTLAVLAGATVAHAADPPCPASPVLVAGIEVGNHVGQRAPDFSLPDFSGNPVYLSSFRGCPVLLDFWASWCKPCQVSVPLLESLRERYAPRGLKVIAVSLDYRKEDATRFLEAYGYRGFIALWAPFTEARAVAYLFGIQAIPRTVLLDRQGIIRFIGPPQDLTDALLSPWL</sequence>
<dbReference type="GO" id="GO:0016491">
    <property type="term" value="F:oxidoreductase activity"/>
    <property type="evidence" value="ECO:0007669"/>
    <property type="project" value="InterPro"/>
</dbReference>
<dbReference type="Gene3D" id="3.40.30.10">
    <property type="entry name" value="Glutaredoxin"/>
    <property type="match status" value="1"/>
</dbReference>
<evidence type="ECO:0000313" key="4">
    <source>
        <dbReference type="Proteomes" id="UP000249818"/>
    </source>
</evidence>
<dbReference type="KEGG" id="bana:BARAN1_0586"/>
<organism evidence="3 4">
    <name type="scientific">Candidatus Bipolaricaulis anaerobius</name>
    <dbReference type="NCBI Taxonomy" id="2026885"/>
    <lineage>
        <taxon>Bacteria</taxon>
        <taxon>Candidatus Bipolaricaulota</taxon>
        <taxon>Candidatus Bipolaricaulia</taxon>
        <taxon>Candidatus Bipolaricaulales</taxon>
        <taxon>Candidatus Bipolaricaulaceae</taxon>
        <taxon>Candidatus Bipolaricaulis</taxon>
    </lineage>
</organism>
<gene>
    <name evidence="3" type="ORF">BARAN1_0586</name>
</gene>
<dbReference type="PANTHER" id="PTHR42852">
    <property type="entry name" value="THIOL:DISULFIDE INTERCHANGE PROTEIN DSBE"/>
    <property type="match status" value="1"/>
</dbReference>
<dbReference type="PROSITE" id="PS51352">
    <property type="entry name" value="THIOREDOXIN_2"/>
    <property type="match status" value="1"/>
</dbReference>
<evidence type="ECO:0000256" key="1">
    <source>
        <dbReference type="SAM" id="SignalP"/>
    </source>
</evidence>
<dbReference type="RefSeq" id="WP_122030803.1">
    <property type="nucleotide sequence ID" value="NZ_LS483254.1"/>
</dbReference>
<dbReference type="CDD" id="cd02966">
    <property type="entry name" value="TlpA_like_family"/>
    <property type="match status" value="1"/>
</dbReference>
<dbReference type="InterPro" id="IPR050553">
    <property type="entry name" value="Thioredoxin_ResA/DsbE_sf"/>
</dbReference>
<name>A0A2X3L1E8_9BACT</name>